<gene>
    <name evidence="1" type="ORF">LCGC14_1145160</name>
</gene>
<protein>
    <submittedName>
        <fullName evidence="1">Uncharacterized protein</fullName>
    </submittedName>
</protein>
<reference evidence="1" key="1">
    <citation type="journal article" date="2015" name="Nature">
        <title>Complex archaea that bridge the gap between prokaryotes and eukaryotes.</title>
        <authorList>
            <person name="Spang A."/>
            <person name="Saw J.H."/>
            <person name="Jorgensen S.L."/>
            <person name="Zaremba-Niedzwiedzka K."/>
            <person name="Martijn J."/>
            <person name="Lind A.E."/>
            <person name="van Eijk R."/>
            <person name="Schleper C."/>
            <person name="Guy L."/>
            <person name="Ettema T.J."/>
        </authorList>
    </citation>
    <scope>NUCLEOTIDE SEQUENCE</scope>
</reference>
<dbReference type="EMBL" id="LAZR01005465">
    <property type="protein sequence ID" value="KKM99710.1"/>
    <property type="molecule type" value="Genomic_DNA"/>
</dbReference>
<proteinExistence type="predicted"/>
<evidence type="ECO:0000313" key="1">
    <source>
        <dbReference type="EMBL" id="KKM99710.1"/>
    </source>
</evidence>
<sequence length="101" mass="11585">MIKEQKESLERLNSALRHIAKESGSVLVNHTSMVQSLEDSADYVFKGVLDCWSLYRVSGAEIAANQDDKQLQKLLKIRLYMAIYAMKNLLEDELELLQKVK</sequence>
<name>A0A0F9PF82_9ZZZZ</name>
<dbReference type="AlphaFoldDB" id="A0A0F9PF82"/>
<organism evidence="1">
    <name type="scientific">marine sediment metagenome</name>
    <dbReference type="NCBI Taxonomy" id="412755"/>
    <lineage>
        <taxon>unclassified sequences</taxon>
        <taxon>metagenomes</taxon>
        <taxon>ecological metagenomes</taxon>
    </lineage>
</organism>
<comment type="caution">
    <text evidence="1">The sequence shown here is derived from an EMBL/GenBank/DDBJ whole genome shotgun (WGS) entry which is preliminary data.</text>
</comment>
<accession>A0A0F9PF82</accession>